<dbReference type="SMART" id="SM00135">
    <property type="entry name" value="LY"/>
    <property type="match status" value="20"/>
</dbReference>
<evidence type="ECO:0000256" key="2">
    <source>
        <dbReference type="ARBA" id="ARBA00022475"/>
    </source>
</evidence>
<feature type="disulfide bond" evidence="13">
    <location>
        <begin position="457"/>
        <end position="475"/>
    </location>
</feature>
<dbReference type="GO" id="GO:0005041">
    <property type="term" value="F:low-density lipoprotein particle receptor activity"/>
    <property type="evidence" value="ECO:0007669"/>
    <property type="project" value="TreeGrafter"/>
</dbReference>
<sequence length="1979" mass="222836">MFNIFIATLLSLYVIGIAVCDDATETPENDKVSYHGAARQTFGSGSLRKPDDETFNKIHVDKQEKLRERNHRERLHFDDVSSSSHGIVIKQPPLSHISHKPPGYNTRVGKTPITHHTGIYDPVFRPSGYGTRRDDVWIRQGISPSRDNVFIEHDDVVIDEGILLSGSHPGGVETSAECDATCGPLEFFCSKSCSCIHIDLHCDGQIDCGPEAEDEEDCEITEEMIKKMKSDCEGNTLSRHVMCPNTYICIKQDWLCDGDDDCNDFTDETHCGGKTNCSDDQFECLNGLCVPQEWICDGDNDCRDNSDEGNCTRTCTNDEFQCLDDACISLAFKCDGEPDCDDGSDEMSCDFPLPNCPEGEFKCKGMLGGMGGPGGRCILQRFRCDGDNDCGDWSDEENCPKKSISCTSNEFKCDDGRCIPLRWRCDQEQDCDSGEDEKDCSDIGNNNRECSDDEYSCKDSRCIPKNWVCDGQPDCKRGEDETDCDIKCDIGQFSCPSKLISPRERRQNYCVSQKHICDGHKDCMQGEDEMNCSTIHTCPLNSQCQQLCSTSHNGKEECSCKVGYTLGADGFTCDDINECEFTNNPCSQTCNNTVGGFICGCISGYVLRPDLRTCKALGGAVKLIMANRGDIRQVTLSNNQYTSIIKGLPNAIALDYHYERDLLFWSDVSADVIKQSFLNGTNVKDVIKWGLESPGGLAVDWIHELLFWTDSGTRRVEVSTFDGKLRAVLAANDLDKPRAIVIHPGKYFVFWSDWGPNAKIERAYMDGSDRIAITNDGIYWPNGLALDFATNRIFWADAKHHVIENSKLDGTDRKKILSTNLPHPFALTIFEDNMYWTDWHTKTISSANKVTGKNFRHVHEGLHFPMDIHSYHKARQPKFENRCAEDKKKLKGGCSHLCLPNKTSRRCACPIGLTLLDDQKTCTSVPDKLLLLARKKDIRMRQLESKNPMKEIDMVIPLDNLKSTIALDWCSETDRIYWSDVGKSTINRAFLNGSNQETVIQDGLGSPAGLALDWITNKLYWTDAGTNRIEVATLDGNQRALLVWQNLFKPRDIVVNPLQGLMFWSDWSDTPLIERAGMDGSERSSIVSENLLYPNGLAIDFSNNRLYFVDAGTKALEFVNFDGTGRNRLIADGLQHPFGIDVYEKNIYWSDWDLQSILMADKHSGKNRKSVITDTSDLMDIRVFHRKRKMIRNPCSIRNGGCSHICLLNQKNFTCLCPIGVKLTEDNRTCKDQPSKYIIFAHRTDIRQVSLDIDYMIDVVLPLPQISNVYALDVDLHTGDIYWADNVEDLIMRSSSDGHNVGQILGESMDSVEGLVVCSVSRKIYFSDAGRRSIEVSELDGTNRKVLVWQDLESPRAIAIDYEFGYLFFSDWGALPRIERADMDGEKRSRIVTNNLGWPNGFSVDKIMKNLYWTDAKLHNIESCDFEGNFRKVVIEFRDQEHPYGIAVTPTKIYWTDWKTNALHLAEKSNLTARQIVAGNLEGLMDVKVIDSYEQLEDNACKNSNGGCSHLCLRKPRGYSCQCPTGIKMKSNGRDCEDLPSSYLLIALRSGIGRISLDTPEMFDVVLPIDGIHGAVVVDYHHSKNLLFYADVNADAIKRVNMKNFNDIKTIVSTGLNTPNGIAVDWIANNIYWSDSALKMIEVSRLDGSHRKTLLRDNLDDVRSMILYKNLLFFADWGHAARIERSLLDGSDRKVIVNSDLGFPTGLAIDFDARKLYWADALHDRVEMADFDGKKRTRIINNAEHPFGFTLTNSYYYFTDWFNKSVIRVSRHSNGNPEDVRHNLRGALEIRSVSADRQPKYFNPCNESNGGCTHLCLYLGGVKYLCECPNYSDAKLCKREIKESSMKPPDNEDTTYLPVTTEGTIPITKPHDSSLMLGIVIVMTLLLLLVVSAIIFLVCHSKRKEKNKARLTFSNPNYNGSGYNDDAHKSNFFKKFKYDKAQDRVYEEKVLNSGQDTELSTMTNPSPMPSHSAILSTIG</sequence>
<dbReference type="PROSITE" id="PS50068">
    <property type="entry name" value="LDLRA_2"/>
    <property type="match status" value="8"/>
</dbReference>
<comment type="subcellular location">
    <subcellularLocation>
        <location evidence="1">Cell membrane</location>
        <topology evidence="1">Single-pass type I membrane protein</topology>
    </subcellularLocation>
</comment>
<keyword evidence="2" id="KW-1003">Cell membrane</keyword>
<dbReference type="Pfam" id="PF00057">
    <property type="entry name" value="Ldl_recept_a"/>
    <property type="match status" value="6"/>
</dbReference>
<evidence type="ECO:0000256" key="15">
    <source>
        <dbReference type="SAM" id="Phobius"/>
    </source>
</evidence>
<dbReference type="InterPro" id="IPR018097">
    <property type="entry name" value="EGF_Ca-bd_CS"/>
</dbReference>
<dbReference type="PANTHER" id="PTHR22722">
    <property type="entry name" value="LOW-DENSITY LIPOPROTEIN RECEPTOR-RELATED PROTEIN 2-RELATED"/>
    <property type="match status" value="1"/>
</dbReference>
<feature type="disulfide bond" evidence="13">
    <location>
        <begin position="296"/>
        <end position="311"/>
    </location>
</feature>
<dbReference type="InterPro" id="IPR026823">
    <property type="entry name" value="cEGF"/>
</dbReference>
<dbReference type="OrthoDB" id="10066840at2759"/>
<feature type="disulfide bond" evidence="13">
    <location>
        <begin position="384"/>
        <end position="399"/>
    </location>
</feature>
<evidence type="ECO:0000256" key="1">
    <source>
        <dbReference type="ARBA" id="ARBA00004251"/>
    </source>
</evidence>
<evidence type="ECO:0000256" key="12">
    <source>
        <dbReference type="ARBA" id="ARBA00023180"/>
    </source>
</evidence>
<dbReference type="FunFam" id="2.120.10.30:FF:000008">
    <property type="entry name" value="Low-density lipoprotein receptor-related protein 4"/>
    <property type="match status" value="3"/>
</dbReference>
<dbReference type="InterPro" id="IPR051221">
    <property type="entry name" value="LDLR-related"/>
</dbReference>
<comment type="caution">
    <text evidence="13">Lacks conserved residue(s) required for the propagation of feature annotation.</text>
</comment>
<feature type="disulfide bond" evidence="13">
    <location>
        <begin position="425"/>
        <end position="440"/>
    </location>
</feature>
<dbReference type="PROSITE" id="PS01209">
    <property type="entry name" value="LDLRA_1"/>
    <property type="match status" value="5"/>
</dbReference>
<feature type="disulfide bond" evidence="13">
    <location>
        <begin position="413"/>
        <end position="431"/>
    </location>
</feature>
<feature type="domain" description="EGF-like" evidence="17">
    <location>
        <begin position="599"/>
        <end position="614"/>
    </location>
</feature>
<feature type="chain" id="PRO_5012407715" evidence="16">
    <location>
        <begin position="19"/>
        <end position="1979"/>
    </location>
</feature>
<feature type="repeat" description="LDL-receptor class B" evidence="14">
    <location>
        <begin position="791"/>
        <end position="833"/>
    </location>
</feature>
<feature type="repeat" description="LDL-receptor class B" evidence="14">
    <location>
        <begin position="1409"/>
        <end position="1452"/>
    </location>
</feature>
<proteinExistence type="predicted"/>
<feature type="repeat" description="LDL-receptor class B" evidence="14">
    <location>
        <begin position="704"/>
        <end position="746"/>
    </location>
</feature>
<evidence type="ECO:0000313" key="18">
    <source>
        <dbReference type="EMBL" id="CRL04825.1"/>
    </source>
</evidence>
<reference evidence="18 19" key="1">
    <citation type="submission" date="2015-04" db="EMBL/GenBank/DDBJ databases">
        <authorList>
            <person name="Syromyatnikov M.Y."/>
            <person name="Popov V.N."/>
        </authorList>
    </citation>
    <scope>NUCLEOTIDE SEQUENCE [LARGE SCALE GENOMIC DNA]</scope>
</reference>
<gene>
    <name evidence="18" type="ORF">CLUMA_CG017878</name>
</gene>
<evidence type="ECO:0000256" key="4">
    <source>
        <dbReference type="ARBA" id="ARBA00022583"/>
    </source>
</evidence>
<dbReference type="Pfam" id="PF00058">
    <property type="entry name" value="Ldl_recept_b"/>
    <property type="match status" value="11"/>
</dbReference>
<keyword evidence="7" id="KW-0677">Repeat</keyword>
<dbReference type="PROSITE" id="PS01186">
    <property type="entry name" value="EGF_2"/>
    <property type="match status" value="1"/>
</dbReference>
<feature type="disulfide bond" evidence="13">
    <location>
        <begin position="517"/>
        <end position="532"/>
    </location>
</feature>
<dbReference type="GO" id="GO:0043235">
    <property type="term" value="C:receptor complex"/>
    <property type="evidence" value="ECO:0007669"/>
    <property type="project" value="TreeGrafter"/>
</dbReference>
<feature type="disulfide bond" evidence="13">
    <location>
        <begin position="322"/>
        <end position="340"/>
    </location>
</feature>
<dbReference type="InterPro" id="IPR001881">
    <property type="entry name" value="EGF-like_Ca-bd_dom"/>
</dbReference>
<keyword evidence="4" id="KW-0254">Endocytosis</keyword>
<dbReference type="CDD" id="cd00054">
    <property type="entry name" value="EGF_CA"/>
    <property type="match status" value="1"/>
</dbReference>
<dbReference type="PANTHER" id="PTHR22722:SF15">
    <property type="entry name" value="LOW-DENSITY LIPOPROTEIN RECEPTOR-RELATED"/>
    <property type="match status" value="1"/>
</dbReference>
<feature type="disulfide bond" evidence="13">
    <location>
        <begin position="469"/>
        <end position="484"/>
    </location>
</feature>
<dbReference type="PROSITE" id="PS51120">
    <property type="entry name" value="LDLRB"/>
    <property type="match status" value="15"/>
</dbReference>
<keyword evidence="6 16" id="KW-0732">Signal</keyword>
<feature type="repeat" description="LDL-receptor class B" evidence="14">
    <location>
        <begin position="1714"/>
        <end position="1755"/>
    </location>
</feature>
<keyword evidence="12" id="KW-0325">Glycoprotein</keyword>
<evidence type="ECO:0000256" key="7">
    <source>
        <dbReference type="ARBA" id="ARBA00022737"/>
    </source>
</evidence>
<feature type="repeat" description="LDL-receptor class B" evidence="14">
    <location>
        <begin position="1017"/>
        <end position="1059"/>
    </location>
</feature>
<dbReference type="CDD" id="cd00112">
    <property type="entry name" value="LDLa"/>
    <property type="match status" value="8"/>
</dbReference>
<keyword evidence="5 15" id="KW-0812">Transmembrane</keyword>
<keyword evidence="3" id="KW-0245">EGF-like domain</keyword>
<dbReference type="EMBL" id="CVRI01000063">
    <property type="protein sequence ID" value="CRL04825.1"/>
    <property type="molecule type" value="Genomic_DNA"/>
</dbReference>
<dbReference type="Gene3D" id="2.120.10.30">
    <property type="entry name" value="TolB, C-terminal domain"/>
    <property type="match status" value="4"/>
</dbReference>
<feature type="disulfide bond" evidence="13">
    <location>
        <begin position="315"/>
        <end position="327"/>
    </location>
</feature>
<evidence type="ECO:0000313" key="19">
    <source>
        <dbReference type="Proteomes" id="UP000183832"/>
    </source>
</evidence>
<dbReference type="SMART" id="SM00192">
    <property type="entry name" value="LDLa"/>
    <property type="match status" value="8"/>
</dbReference>
<feature type="disulfide bond" evidence="13">
    <location>
        <begin position="256"/>
        <end position="271"/>
    </location>
</feature>
<keyword evidence="19" id="KW-1185">Reference proteome</keyword>
<feature type="repeat" description="LDL-receptor class B" evidence="14">
    <location>
        <begin position="747"/>
        <end position="790"/>
    </location>
</feature>
<feature type="disulfide bond" evidence="13">
    <location>
        <begin position="277"/>
        <end position="289"/>
    </location>
</feature>
<feature type="repeat" description="LDL-receptor class B" evidence="14">
    <location>
        <begin position="1585"/>
        <end position="1628"/>
    </location>
</feature>
<dbReference type="InterPro" id="IPR002172">
    <property type="entry name" value="LDrepeatLR_classA_rpt"/>
</dbReference>
<dbReference type="InterPro" id="IPR036055">
    <property type="entry name" value="LDL_receptor-like_sf"/>
</dbReference>
<dbReference type="InterPro" id="IPR023415">
    <property type="entry name" value="LDLR_class-A_CS"/>
</dbReference>
<dbReference type="SMART" id="SM00181">
    <property type="entry name" value="EGF"/>
    <property type="match status" value="6"/>
</dbReference>
<evidence type="ECO:0000256" key="5">
    <source>
        <dbReference type="ARBA" id="ARBA00022692"/>
    </source>
</evidence>
<dbReference type="Pfam" id="PF14670">
    <property type="entry name" value="FXa_inhibition"/>
    <property type="match status" value="3"/>
</dbReference>
<keyword evidence="8 15" id="KW-1133">Transmembrane helix</keyword>
<dbReference type="FunFam" id="4.10.400.10:FF:000065">
    <property type="entry name" value="Transmembrane protease serine 7"/>
    <property type="match status" value="1"/>
</dbReference>
<keyword evidence="10 13" id="KW-1015">Disulfide bond</keyword>
<name>A0A1J1J1T7_9DIPT</name>
<feature type="repeat" description="LDL-receptor class B" evidence="14">
    <location>
        <begin position="974"/>
        <end position="1016"/>
    </location>
</feature>
<keyword evidence="9 15" id="KW-0472">Membrane</keyword>
<dbReference type="Proteomes" id="UP000183832">
    <property type="component" value="Unassembled WGS sequence"/>
</dbReference>
<dbReference type="STRING" id="568069.A0A1J1J1T7"/>
<dbReference type="Gene3D" id="4.10.400.10">
    <property type="entry name" value="Low-density Lipoprotein Receptor"/>
    <property type="match status" value="7"/>
</dbReference>
<dbReference type="InterPro" id="IPR009030">
    <property type="entry name" value="Growth_fac_rcpt_cys_sf"/>
</dbReference>
<evidence type="ECO:0000256" key="13">
    <source>
        <dbReference type="PROSITE-ProRule" id="PRU00124"/>
    </source>
</evidence>
<evidence type="ECO:0000256" key="10">
    <source>
        <dbReference type="ARBA" id="ARBA00023157"/>
    </source>
</evidence>
<dbReference type="SUPFAM" id="SSF57184">
    <property type="entry name" value="Growth factor receptor domain"/>
    <property type="match status" value="1"/>
</dbReference>
<dbReference type="GO" id="GO:0005509">
    <property type="term" value="F:calcium ion binding"/>
    <property type="evidence" value="ECO:0007669"/>
    <property type="project" value="InterPro"/>
</dbReference>
<feature type="repeat" description="LDL-receptor class B" evidence="14">
    <location>
        <begin position="1104"/>
        <end position="1146"/>
    </location>
</feature>
<dbReference type="SUPFAM" id="SSF63825">
    <property type="entry name" value="YWTD domain"/>
    <property type="match status" value="4"/>
</dbReference>
<organism evidence="18 19">
    <name type="scientific">Clunio marinus</name>
    <dbReference type="NCBI Taxonomy" id="568069"/>
    <lineage>
        <taxon>Eukaryota</taxon>
        <taxon>Metazoa</taxon>
        <taxon>Ecdysozoa</taxon>
        <taxon>Arthropoda</taxon>
        <taxon>Hexapoda</taxon>
        <taxon>Insecta</taxon>
        <taxon>Pterygota</taxon>
        <taxon>Neoptera</taxon>
        <taxon>Endopterygota</taxon>
        <taxon>Diptera</taxon>
        <taxon>Nematocera</taxon>
        <taxon>Chironomoidea</taxon>
        <taxon>Chironomidae</taxon>
        <taxon>Clunio</taxon>
    </lineage>
</organism>
<feature type="repeat" description="LDL-receptor class B" evidence="14">
    <location>
        <begin position="661"/>
        <end position="703"/>
    </location>
</feature>
<feature type="disulfide bond" evidence="13">
    <location>
        <begin position="406"/>
        <end position="418"/>
    </location>
</feature>
<dbReference type="FunFam" id="2.120.10.30:FF:000241">
    <property type="entry name" value="Low-density lipoprotein receptor-related protein 6"/>
    <property type="match status" value="1"/>
</dbReference>
<dbReference type="PROSITE" id="PS01187">
    <property type="entry name" value="EGF_CA"/>
    <property type="match status" value="1"/>
</dbReference>
<feature type="transmembrane region" description="Helical" evidence="15">
    <location>
        <begin position="1875"/>
        <end position="1898"/>
    </location>
</feature>
<evidence type="ECO:0000256" key="8">
    <source>
        <dbReference type="ARBA" id="ARBA00022989"/>
    </source>
</evidence>
<dbReference type="InterPro" id="IPR000152">
    <property type="entry name" value="EGF-type_Asp/Asn_hydroxyl_site"/>
</dbReference>
<dbReference type="SUPFAM" id="SSF57196">
    <property type="entry name" value="EGF/Laminin"/>
    <property type="match status" value="2"/>
</dbReference>
<dbReference type="InterPro" id="IPR000033">
    <property type="entry name" value="LDLR_classB_rpt"/>
</dbReference>
<dbReference type="SUPFAM" id="SSF57424">
    <property type="entry name" value="LDL receptor-like module"/>
    <property type="match status" value="7"/>
</dbReference>
<feature type="repeat" description="LDL-receptor class B" evidence="14">
    <location>
        <begin position="1060"/>
        <end position="1103"/>
    </location>
</feature>
<feature type="repeat" description="LDL-receptor class B" evidence="14">
    <location>
        <begin position="1670"/>
        <end position="1713"/>
    </location>
</feature>
<feature type="repeat" description="LDL-receptor class B" evidence="14">
    <location>
        <begin position="1365"/>
        <end position="1408"/>
    </location>
</feature>
<protein>
    <submittedName>
        <fullName evidence="18">CLUMA_CG017878, isoform A</fullName>
    </submittedName>
</protein>
<accession>A0A1J1J1T7</accession>
<feature type="disulfide bond" evidence="13">
    <location>
        <begin position="284"/>
        <end position="302"/>
    </location>
</feature>
<dbReference type="PROSITE" id="PS00010">
    <property type="entry name" value="ASX_HYDROXYL"/>
    <property type="match status" value="1"/>
</dbReference>
<dbReference type="GO" id="GO:0005886">
    <property type="term" value="C:plasma membrane"/>
    <property type="evidence" value="ECO:0007669"/>
    <property type="project" value="UniProtKB-SubCell"/>
</dbReference>
<dbReference type="SMART" id="SM00179">
    <property type="entry name" value="EGF_CA"/>
    <property type="match status" value="2"/>
</dbReference>
<dbReference type="FunFam" id="4.10.400.10:FF:000203">
    <property type="entry name" value="Uncharacterized protein, isoform A"/>
    <property type="match status" value="1"/>
</dbReference>
<dbReference type="Pfam" id="PF12662">
    <property type="entry name" value="cEGF"/>
    <property type="match status" value="1"/>
</dbReference>
<evidence type="ECO:0000256" key="16">
    <source>
        <dbReference type="SAM" id="SignalP"/>
    </source>
</evidence>
<dbReference type="PRINTS" id="PR00261">
    <property type="entry name" value="LDLRECEPTOR"/>
</dbReference>
<dbReference type="GO" id="GO:0006897">
    <property type="term" value="P:endocytosis"/>
    <property type="evidence" value="ECO:0007669"/>
    <property type="project" value="UniProtKB-KW"/>
</dbReference>
<keyword evidence="11" id="KW-0675">Receptor</keyword>
<evidence type="ECO:0000259" key="17">
    <source>
        <dbReference type="PROSITE" id="PS01186"/>
    </source>
</evidence>
<dbReference type="InterPro" id="IPR011042">
    <property type="entry name" value="6-blade_b-propeller_TolB-like"/>
</dbReference>
<feature type="disulfide bond" evidence="13">
    <location>
        <begin position="334"/>
        <end position="349"/>
    </location>
</feature>
<feature type="disulfide bond" evidence="13">
    <location>
        <begin position="450"/>
        <end position="462"/>
    </location>
</feature>
<evidence type="ECO:0000256" key="11">
    <source>
        <dbReference type="ARBA" id="ARBA00023170"/>
    </source>
</evidence>
<dbReference type="InterPro" id="IPR000742">
    <property type="entry name" value="EGF"/>
</dbReference>
<feature type="repeat" description="LDL-receptor class B" evidence="14">
    <location>
        <begin position="1629"/>
        <end position="1667"/>
    </location>
</feature>
<evidence type="ECO:0000256" key="6">
    <source>
        <dbReference type="ARBA" id="ARBA00022729"/>
    </source>
</evidence>
<evidence type="ECO:0000256" key="9">
    <source>
        <dbReference type="ARBA" id="ARBA00023136"/>
    </source>
</evidence>
<evidence type="ECO:0000256" key="14">
    <source>
        <dbReference type="PROSITE-ProRule" id="PRU00461"/>
    </source>
</evidence>
<feature type="signal peptide" evidence="16">
    <location>
        <begin position="1"/>
        <end position="18"/>
    </location>
</feature>
<feature type="repeat" description="LDL-receptor class B" evidence="14">
    <location>
        <begin position="1322"/>
        <end position="1364"/>
    </location>
</feature>
<dbReference type="Gene3D" id="2.10.25.10">
    <property type="entry name" value="Laminin"/>
    <property type="match status" value="2"/>
</dbReference>
<evidence type="ECO:0000256" key="3">
    <source>
        <dbReference type="ARBA" id="ARBA00022536"/>
    </source>
</evidence>